<dbReference type="RefSeq" id="WP_135624952.1">
    <property type="nucleotide sequence ID" value="NZ_RQGD01000045.1"/>
</dbReference>
<dbReference type="GO" id="GO:0008233">
    <property type="term" value="F:peptidase activity"/>
    <property type="evidence" value="ECO:0007669"/>
    <property type="project" value="UniProtKB-KW"/>
</dbReference>
<keyword evidence="2" id="KW-1185">Reference proteome</keyword>
<keyword evidence="1" id="KW-0645">Protease</keyword>
<reference evidence="1" key="1">
    <citation type="journal article" date="2019" name="PLoS Negl. Trop. Dis.">
        <title>Revisiting the worldwide diversity of Leptospira species in the environment.</title>
        <authorList>
            <person name="Vincent A.T."/>
            <person name="Schiettekatte O."/>
            <person name="Bourhy P."/>
            <person name="Veyrier F.J."/>
            <person name="Picardeau M."/>
        </authorList>
    </citation>
    <scope>NUCLEOTIDE SEQUENCE [LARGE SCALE GENOMIC DNA]</scope>
    <source>
        <strain evidence="1">201702476</strain>
    </source>
</reference>
<comment type="caution">
    <text evidence="1">The sequence shown here is derived from an EMBL/GenBank/DDBJ whole genome shotgun (WGS) entry which is preliminary data.</text>
</comment>
<dbReference type="Proteomes" id="UP000297693">
    <property type="component" value="Unassembled WGS sequence"/>
</dbReference>
<organism evidence="1 2">
    <name type="scientific">Leptospira ognonensis</name>
    <dbReference type="NCBI Taxonomy" id="2484945"/>
    <lineage>
        <taxon>Bacteria</taxon>
        <taxon>Pseudomonadati</taxon>
        <taxon>Spirochaetota</taxon>
        <taxon>Spirochaetia</taxon>
        <taxon>Leptospirales</taxon>
        <taxon>Leptospiraceae</taxon>
        <taxon>Leptospira</taxon>
    </lineage>
</organism>
<evidence type="ECO:0000313" key="2">
    <source>
        <dbReference type="Proteomes" id="UP000297693"/>
    </source>
</evidence>
<dbReference type="AlphaFoldDB" id="A0A4R9JXD5"/>
<evidence type="ECO:0000313" key="1">
    <source>
        <dbReference type="EMBL" id="TGL56734.1"/>
    </source>
</evidence>
<proteinExistence type="predicted"/>
<sequence length="126" mass="13923">MGLAYGNLQIKNPKRTYLQPISVIALADTGLVYLIIPEHVKVQLELEEHSRKEIELADGSKQFLPYVGPIEIAFKNRIAFVGAIVMGNEVLLGAIPMEDVDLIVISKDRRVDVNPENPNFAAAKAK</sequence>
<gene>
    <name evidence="1" type="ORF">EHQ58_16195</name>
</gene>
<protein>
    <submittedName>
        <fullName evidence="1">Clan AA aspartic protease</fullName>
    </submittedName>
</protein>
<accession>A0A4R9JXD5</accession>
<dbReference type="OrthoDB" id="664884at2"/>
<dbReference type="GO" id="GO:0006508">
    <property type="term" value="P:proteolysis"/>
    <property type="evidence" value="ECO:0007669"/>
    <property type="project" value="UniProtKB-KW"/>
</dbReference>
<keyword evidence="1" id="KW-0378">Hydrolase</keyword>
<name>A0A4R9JXD5_9LEPT</name>
<dbReference type="EMBL" id="RQGD01000045">
    <property type="protein sequence ID" value="TGL56734.1"/>
    <property type="molecule type" value="Genomic_DNA"/>
</dbReference>